<dbReference type="InterPro" id="IPR036388">
    <property type="entry name" value="WH-like_DNA-bd_sf"/>
</dbReference>
<feature type="domain" description="Fido" evidence="2">
    <location>
        <begin position="139"/>
        <end position="280"/>
    </location>
</feature>
<organism evidence="3 4">
    <name type="scientific">Candidatus Methanoplasma termitum</name>
    <dbReference type="NCBI Taxonomy" id="1577791"/>
    <lineage>
        <taxon>Archaea</taxon>
        <taxon>Methanobacteriati</taxon>
        <taxon>Thermoplasmatota</taxon>
        <taxon>Thermoplasmata</taxon>
        <taxon>Methanomassiliicoccales</taxon>
        <taxon>Methanomassiliicoccaceae</taxon>
        <taxon>Candidatus Methanoplasma</taxon>
    </lineage>
</organism>
<accession>A0A0A7LC68</accession>
<dbReference type="InterPro" id="IPR036597">
    <property type="entry name" value="Fido-like_dom_sf"/>
</dbReference>
<feature type="region of interest" description="Disordered" evidence="1">
    <location>
        <begin position="1"/>
        <end position="25"/>
    </location>
</feature>
<dbReference type="SUPFAM" id="SSF46785">
    <property type="entry name" value="Winged helix' DNA-binding domain"/>
    <property type="match status" value="1"/>
</dbReference>
<name>A0A0A7LC68_9ARCH</name>
<evidence type="ECO:0000256" key="1">
    <source>
        <dbReference type="SAM" id="MobiDB-lite"/>
    </source>
</evidence>
<proteinExistence type="predicted"/>
<dbReference type="Gene3D" id="1.10.3290.10">
    <property type="entry name" value="Fido-like domain"/>
    <property type="match status" value="1"/>
</dbReference>
<dbReference type="AlphaFoldDB" id="A0A0A7LC68"/>
<protein>
    <submittedName>
        <fullName evidence="3">Fic/DOC family protein</fullName>
    </submittedName>
</protein>
<dbReference type="Proteomes" id="UP000030787">
    <property type="component" value="Chromosome"/>
</dbReference>
<dbReference type="PROSITE" id="PS51459">
    <property type="entry name" value="FIDO"/>
    <property type="match status" value="1"/>
</dbReference>
<dbReference type="EMBL" id="CP010070">
    <property type="protein sequence ID" value="AIZ55922.1"/>
    <property type="molecule type" value="Genomic_DNA"/>
</dbReference>
<keyword evidence="4" id="KW-1185">Reference proteome</keyword>
<gene>
    <name evidence="3" type="ORF">Mpt1_c00140</name>
</gene>
<dbReference type="KEGG" id="mear:Mpt1_c00140"/>
<dbReference type="HOGENOM" id="CLU_047250_0_0_2"/>
<dbReference type="STRING" id="1577791.Mpt1_c00140"/>
<evidence type="ECO:0000259" key="2">
    <source>
        <dbReference type="PROSITE" id="PS51459"/>
    </source>
</evidence>
<sequence>MNNTVTNTVTIQGTPGSPPPTSTQQHRDILLKYGFDVCRNVIHDPRFDSINEISSLVSEISLLIDQISDEDVPPIDLKLRRANTIRSIQSSLAIEGNTLSLEKVTDIVEGKRVLGNPREIQEVKGALKAYDNMDSYDPYSIKDLLAAHKEMMYLLVDEEGKFRKCGVGVFKGNVPVHIAPEHKEVPTLMNELIEWVRTTDYHPLIKSCIFHYRFEYIHPFVDGNGRMGRFWQSLILSKWKHVFAYLPVETWVKKEQQNYYSALQNSSPDNVTPFVVFMLRMIRNSVREFVEHNHSLTAESLSKKEKEIFGIISDNPKNTAGEIAELVGLSERMVRSHISALVRKEYIRRVGSDKAGQWEILRK</sequence>
<dbReference type="InterPro" id="IPR036390">
    <property type="entry name" value="WH_DNA-bd_sf"/>
</dbReference>
<dbReference type="PANTHER" id="PTHR13504:SF38">
    <property type="entry name" value="FIDO DOMAIN-CONTAINING PROTEIN"/>
    <property type="match status" value="1"/>
</dbReference>
<evidence type="ECO:0000313" key="4">
    <source>
        <dbReference type="Proteomes" id="UP000030787"/>
    </source>
</evidence>
<dbReference type="Pfam" id="PF02661">
    <property type="entry name" value="Fic"/>
    <property type="match status" value="1"/>
</dbReference>
<dbReference type="SUPFAM" id="SSF140931">
    <property type="entry name" value="Fic-like"/>
    <property type="match status" value="1"/>
</dbReference>
<evidence type="ECO:0000313" key="3">
    <source>
        <dbReference type="EMBL" id="AIZ55922.1"/>
    </source>
</evidence>
<dbReference type="Pfam" id="PF13412">
    <property type="entry name" value="HTH_24"/>
    <property type="match status" value="1"/>
</dbReference>
<dbReference type="Gene3D" id="1.10.10.10">
    <property type="entry name" value="Winged helix-like DNA-binding domain superfamily/Winged helix DNA-binding domain"/>
    <property type="match status" value="1"/>
</dbReference>
<reference evidence="3 4" key="1">
    <citation type="journal article" date="2014" name="Appl. Environ. Microbiol.">
        <title>Comparative Genome Analysis of 'Candidatus Methanoplasma termitum' Indicates a New Mode of Energy Metabolism in the Seventh Order of Methanogens.</title>
        <authorList>
            <person name="Lang K."/>
            <person name="Schuldes J."/>
            <person name="Klingl A."/>
            <person name="Poehlein A."/>
            <person name="Daniel R."/>
            <person name="Brune A."/>
        </authorList>
    </citation>
    <scope>NUCLEOTIDE SEQUENCE [LARGE SCALE GENOMIC DNA]</scope>
    <source>
        <strain evidence="4">Mpt1</strain>
    </source>
</reference>
<dbReference type="InterPro" id="IPR040198">
    <property type="entry name" value="Fido_containing"/>
</dbReference>
<dbReference type="PANTHER" id="PTHR13504">
    <property type="entry name" value="FIDO DOMAIN-CONTAINING PROTEIN DDB_G0283145"/>
    <property type="match status" value="1"/>
</dbReference>
<feature type="compositionally biased region" description="Polar residues" evidence="1">
    <location>
        <begin position="1"/>
        <end position="11"/>
    </location>
</feature>
<dbReference type="InterPro" id="IPR003812">
    <property type="entry name" value="Fido"/>
</dbReference>